<reference evidence="1" key="2">
    <citation type="journal article" date="2015" name="Data Brief">
        <title>Shoot transcriptome of the giant reed, Arundo donax.</title>
        <authorList>
            <person name="Barrero R.A."/>
            <person name="Guerrero F.D."/>
            <person name="Moolhuijzen P."/>
            <person name="Goolsby J.A."/>
            <person name="Tidwell J."/>
            <person name="Bellgard S.E."/>
            <person name="Bellgard M.I."/>
        </authorList>
    </citation>
    <scope>NUCLEOTIDE SEQUENCE</scope>
    <source>
        <tissue evidence="1">Shoot tissue taken approximately 20 cm above the soil surface</tissue>
    </source>
</reference>
<name>A0A0A9HTC8_ARUDO</name>
<dbReference type="EMBL" id="GBRH01159790">
    <property type="protein sequence ID" value="JAE38106.1"/>
    <property type="molecule type" value="Transcribed_RNA"/>
</dbReference>
<accession>A0A0A9HTC8</accession>
<organism evidence="1">
    <name type="scientific">Arundo donax</name>
    <name type="common">Giant reed</name>
    <name type="synonym">Donax arundinaceus</name>
    <dbReference type="NCBI Taxonomy" id="35708"/>
    <lineage>
        <taxon>Eukaryota</taxon>
        <taxon>Viridiplantae</taxon>
        <taxon>Streptophyta</taxon>
        <taxon>Embryophyta</taxon>
        <taxon>Tracheophyta</taxon>
        <taxon>Spermatophyta</taxon>
        <taxon>Magnoliopsida</taxon>
        <taxon>Liliopsida</taxon>
        <taxon>Poales</taxon>
        <taxon>Poaceae</taxon>
        <taxon>PACMAD clade</taxon>
        <taxon>Arundinoideae</taxon>
        <taxon>Arundineae</taxon>
        <taxon>Arundo</taxon>
    </lineage>
</organism>
<proteinExistence type="predicted"/>
<evidence type="ECO:0000313" key="1">
    <source>
        <dbReference type="EMBL" id="JAE38106.1"/>
    </source>
</evidence>
<protein>
    <submittedName>
        <fullName evidence="1">Uncharacterized protein</fullName>
    </submittedName>
</protein>
<dbReference type="AlphaFoldDB" id="A0A0A9HTC8"/>
<reference evidence="1" key="1">
    <citation type="submission" date="2014-09" db="EMBL/GenBank/DDBJ databases">
        <authorList>
            <person name="Magalhaes I.L.F."/>
            <person name="Oliveira U."/>
            <person name="Santos F.R."/>
            <person name="Vidigal T.H.D.A."/>
            <person name="Brescovit A.D."/>
            <person name="Santos A.J."/>
        </authorList>
    </citation>
    <scope>NUCLEOTIDE SEQUENCE</scope>
    <source>
        <tissue evidence="1">Shoot tissue taken approximately 20 cm above the soil surface</tissue>
    </source>
</reference>
<sequence>MVHAPFFGLIGGCMDNALRILPHVFMLQFQREGQGGVRSRRLSPIIHGFRTFKEPSQWAPLWIFSTCGSSSLILNFSPRWRMLIFGGSLLVDSTRPSPPMRAFSWALYSSGLGRGFGRLGHRLSVASFFGWWHIKGVGLQIGLRNEDCLILSGALYVIRKMKPSTTS</sequence>